<dbReference type="GeneID" id="92932689"/>
<dbReference type="PANTHER" id="PTHR11592">
    <property type="entry name" value="GLUTATHIONE PEROXIDASE"/>
    <property type="match status" value="1"/>
</dbReference>
<evidence type="ECO:0000256" key="4">
    <source>
        <dbReference type="PIRSR" id="PIRSR000303-1"/>
    </source>
</evidence>
<sequence length="165" mass="18324">MAEAQSLYDYCLPLLDGRERCLRDFAGQVLLIVNTASLCGFTPQYAGLQKLYQDYGSRGFSVLAFPCNQFARQEPGSADAIGDTCYGRYAVTFPVFAKVEVNGPDAAPLFQYLKSALPGWFGPRITWNFTKFLVDAEGCPQRRFAPRVAPQKIAPAIEALLRRRA</sequence>
<organism evidence="6 7">
    <name type="scientific">Acidithiobacillus caldus (strain ATCC 51756 / DSM 8584 / KU)</name>
    <dbReference type="NCBI Taxonomy" id="637389"/>
    <lineage>
        <taxon>Bacteria</taxon>
        <taxon>Pseudomonadati</taxon>
        <taxon>Pseudomonadota</taxon>
        <taxon>Acidithiobacillia</taxon>
        <taxon>Acidithiobacillales</taxon>
        <taxon>Acidithiobacillaceae</taxon>
        <taxon>Acidithiobacillus</taxon>
    </lineage>
</organism>
<dbReference type="eggNOG" id="COG0386">
    <property type="taxonomic scope" value="Bacteria"/>
</dbReference>
<dbReference type="Gene3D" id="3.40.30.10">
    <property type="entry name" value="Glutaredoxin"/>
    <property type="match status" value="1"/>
</dbReference>
<name>A0A059ZY59_ACICK</name>
<reference evidence="6 7" key="1">
    <citation type="journal article" date="2009" name="J. Bacteriol.">
        <title>Draft genome sequence of the extremely acidophilic bacterium Acidithiobacillus caldus ATCC 51756 reveals metabolic versatility in the genus Acidithiobacillus.</title>
        <authorList>
            <person name="Valdes J."/>
            <person name="Quatrini R."/>
            <person name="Hallberg K."/>
            <person name="Dopson M."/>
            <person name="Valenzuela P.D."/>
            <person name="Holmes D.S."/>
        </authorList>
    </citation>
    <scope>NUCLEOTIDE SEQUENCE [LARGE SCALE GENOMIC DNA]</scope>
    <source>
        <strain evidence="7">ATCC 51756 / DSM 8584 / KU</strain>
    </source>
</reference>
<dbReference type="InterPro" id="IPR000889">
    <property type="entry name" value="Glutathione_peroxidase"/>
</dbReference>
<dbReference type="CDD" id="cd00340">
    <property type="entry name" value="GSH_Peroxidase"/>
    <property type="match status" value="1"/>
</dbReference>
<dbReference type="PROSITE" id="PS51355">
    <property type="entry name" value="GLUTATHIONE_PEROXID_3"/>
    <property type="match status" value="1"/>
</dbReference>
<dbReference type="PIRSF" id="PIRSF000303">
    <property type="entry name" value="Glutathion_perox"/>
    <property type="match status" value="1"/>
</dbReference>
<dbReference type="KEGG" id="acz:Acaty_c2632"/>
<dbReference type="FunFam" id="3.40.30.10:FF:000010">
    <property type="entry name" value="Glutathione peroxidase"/>
    <property type="match status" value="1"/>
</dbReference>
<dbReference type="PANTHER" id="PTHR11592:SF78">
    <property type="entry name" value="GLUTATHIONE PEROXIDASE"/>
    <property type="match status" value="1"/>
</dbReference>
<comment type="similarity">
    <text evidence="1 5">Belongs to the glutathione peroxidase family.</text>
</comment>
<dbReference type="AlphaFoldDB" id="A0A059ZY59"/>
<protein>
    <recommendedName>
        <fullName evidence="5">Glutathione peroxidase</fullName>
    </recommendedName>
</protein>
<accession>A0A059ZY59</accession>
<dbReference type="GO" id="GO:0034599">
    <property type="term" value="P:cellular response to oxidative stress"/>
    <property type="evidence" value="ECO:0007669"/>
    <property type="project" value="TreeGrafter"/>
</dbReference>
<dbReference type="EMBL" id="CP005986">
    <property type="protein sequence ID" value="AIA56470.1"/>
    <property type="molecule type" value="Genomic_DNA"/>
</dbReference>
<feature type="active site" evidence="4">
    <location>
        <position position="39"/>
    </location>
</feature>
<gene>
    <name evidence="6" type="ORF">Acaty_c2632</name>
</gene>
<dbReference type="InterPro" id="IPR029759">
    <property type="entry name" value="GPX_AS"/>
</dbReference>
<dbReference type="SUPFAM" id="SSF52833">
    <property type="entry name" value="Thioredoxin-like"/>
    <property type="match status" value="1"/>
</dbReference>
<keyword evidence="3 5" id="KW-0560">Oxidoreductase</keyword>
<dbReference type="Proteomes" id="UP000005522">
    <property type="component" value="Chromosome"/>
</dbReference>
<dbReference type="PRINTS" id="PR01011">
    <property type="entry name" value="GLUTPROXDASE"/>
</dbReference>
<dbReference type="GO" id="GO:0004601">
    <property type="term" value="F:peroxidase activity"/>
    <property type="evidence" value="ECO:0007669"/>
    <property type="project" value="UniProtKB-KW"/>
</dbReference>
<dbReference type="Pfam" id="PF00255">
    <property type="entry name" value="GSHPx"/>
    <property type="match status" value="1"/>
</dbReference>
<evidence type="ECO:0000256" key="2">
    <source>
        <dbReference type="ARBA" id="ARBA00022559"/>
    </source>
</evidence>
<dbReference type="InterPro" id="IPR036249">
    <property type="entry name" value="Thioredoxin-like_sf"/>
</dbReference>
<dbReference type="InterPro" id="IPR029760">
    <property type="entry name" value="GPX_CS"/>
</dbReference>
<evidence type="ECO:0000313" key="7">
    <source>
        <dbReference type="Proteomes" id="UP000005522"/>
    </source>
</evidence>
<dbReference type="PROSITE" id="PS00763">
    <property type="entry name" value="GLUTATHIONE_PEROXID_2"/>
    <property type="match status" value="1"/>
</dbReference>
<keyword evidence="2 5" id="KW-0575">Peroxidase</keyword>
<dbReference type="HOGENOM" id="CLU_029507_2_2_6"/>
<evidence type="ECO:0000256" key="5">
    <source>
        <dbReference type="RuleBase" id="RU000499"/>
    </source>
</evidence>
<proteinExistence type="inferred from homology"/>
<evidence type="ECO:0000256" key="3">
    <source>
        <dbReference type="ARBA" id="ARBA00023002"/>
    </source>
</evidence>
<dbReference type="RefSeq" id="WP_004873265.1">
    <property type="nucleotide sequence ID" value="NZ_CP005986.1"/>
</dbReference>
<evidence type="ECO:0000313" key="6">
    <source>
        <dbReference type="EMBL" id="AIA56470.1"/>
    </source>
</evidence>
<dbReference type="PROSITE" id="PS00460">
    <property type="entry name" value="GLUTATHIONE_PEROXID_1"/>
    <property type="match status" value="1"/>
</dbReference>
<evidence type="ECO:0000256" key="1">
    <source>
        <dbReference type="ARBA" id="ARBA00006926"/>
    </source>
</evidence>